<evidence type="ECO:0000313" key="1">
    <source>
        <dbReference type="EMBL" id="KOM31254.1"/>
    </source>
</evidence>
<organism evidence="1 2">
    <name type="scientific">Phaseolus angularis</name>
    <name type="common">Azuki bean</name>
    <name type="synonym">Vigna angularis</name>
    <dbReference type="NCBI Taxonomy" id="3914"/>
    <lineage>
        <taxon>Eukaryota</taxon>
        <taxon>Viridiplantae</taxon>
        <taxon>Streptophyta</taxon>
        <taxon>Embryophyta</taxon>
        <taxon>Tracheophyta</taxon>
        <taxon>Spermatophyta</taxon>
        <taxon>Magnoliopsida</taxon>
        <taxon>eudicotyledons</taxon>
        <taxon>Gunneridae</taxon>
        <taxon>Pentapetalae</taxon>
        <taxon>rosids</taxon>
        <taxon>fabids</taxon>
        <taxon>Fabales</taxon>
        <taxon>Fabaceae</taxon>
        <taxon>Papilionoideae</taxon>
        <taxon>50 kb inversion clade</taxon>
        <taxon>NPAAA clade</taxon>
        <taxon>indigoferoid/millettioid clade</taxon>
        <taxon>Phaseoleae</taxon>
        <taxon>Vigna</taxon>
    </lineage>
</organism>
<sequence length="67" mass="8099">MKFNGKVTPKEINQWLKDLEQVFDKFLEENKMSYAIYTLFGEVEHWWISTKVIMEERSELALEEEKA</sequence>
<name>A0A0L9TM64_PHAAN</name>
<dbReference type="EMBL" id="CM003371">
    <property type="protein sequence ID" value="KOM31254.1"/>
    <property type="molecule type" value="Genomic_DNA"/>
</dbReference>
<evidence type="ECO:0000313" key="2">
    <source>
        <dbReference type="Proteomes" id="UP000053144"/>
    </source>
</evidence>
<protein>
    <submittedName>
        <fullName evidence="1">Uncharacterized protein</fullName>
    </submittedName>
</protein>
<reference evidence="2" key="1">
    <citation type="journal article" date="2015" name="Proc. Natl. Acad. Sci. U.S.A.">
        <title>Genome sequencing of adzuki bean (Vigna angularis) provides insight into high starch and low fat accumulation and domestication.</title>
        <authorList>
            <person name="Yang K."/>
            <person name="Tian Z."/>
            <person name="Chen C."/>
            <person name="Luo L."/>
            <person name="Zhao B."/>
            <person name="Wang Z."/>
            <person name="Yu L."/>
            <person name="Li Y."/>
            <person name="Sun Y."/>
            <person name="Li W."/>
            <person name="Chen Y."/>
            <person name="Li Y."/>
            <person name="Zhang Y."/>
            <person name="Ai D."/>
            <person name="Zhao J."/>
            <person name="Shang C."/>
            <person name="Ma Y."/>
            <person name="Wu B."/>
            <person name="Wang M."/>
            <person name="Gao L."/>
            <person name="Sun D."/>
            <person name="Zhang P."/>
            <person name="Guo F."/>
            <person name="Wang W."/>
            <person name="Li Y."/>
            <person name="Wang J."/>
            <person name="Varshney R.K."/>
            <person name="Wang J."/>
            <person name="Ling H.Q."/>
            <person name="Wan P."/>
        </authorList>
    </citation>
    <scope>NUCLEOTIDE SEQUENCE</scope>
    <source>
        <strain evidence="2">cv. Jingnong 6</strain>
    </source>
</reference>
<gene>
    <name evidence="1" type="ORF">LR48_Vigan01g080900</name>
</gene>
<dbReference type="Proteomes" id="UP000053144">
    <property type="component" value="Chromosome 1"/>
</dbReference>
<accession>A0A0L9TM64</accession>
<dbReference type="AlphaFoldDB" id="A0A0L9TM64"/>
<proteinExistence type="predicted"/>
<dbReference type="Gramene" id="KOM31254">
    <property type="protein sequence ID" value="KOM31254"/>
    <property type="gene ID" value="LR48_Vigan01g080900"/>
</dbReference>